<evidence type="ECO:0000256" key="5">
    <source>
        <dbReference type="PROSITE-ProRule" id="PRU00169"/>
    </source>
</evidence>
<dbReference type="PANTHER" id="PTHR43214:SF24">
    <property type="entry name" value="TRANSCRIPTIONAL REGULATORY PROTEIN NARL-RELATED"/>
    <property type="match status" value="1"/>
</dbReference>
<dbReference type="Pfam" id="PF00072">
    <property type="entry name" value="Response_reg"/>
    <property type="match status" value="1"/>
</dbReference>
<proteinExistence type="predicted"/>
<dbReference type="RefSeq" id="WP_127933407.1">
    <property type="nucleotide sequence ID" value="NZ_SAUN01000001.1"/>
</dbReference>
<dbReference type="InterPro" id="IPR000792">
    <property type="entry name" value="Tscrpt_reg_LuxR_C"/>
</dbReference>
<dbReference type="CDD" id="cd17535">
    <property type="entry name" value="REC_NarL-like"/>
    <property type="match status" value="1"/>
</dbReference>
<dbReference type="InterPro" id="IPR011006">
    <property type="entry name" value="CheY-like_superfamily"/>
</dbReference>
<dbReference type="OrthoDB" id="154278at2"/>
<name>A0A438M694_9ACTN</name>
<dbReference type="SMART" id="SM00448">
    <property type="entry name" value="REC"/>
    <property type="match status" value="1"/>
</dbReference>
<dbReference type="InterPro" id="IPR016032">
    <property type="entry name" value="Sig_transdc_resp-reg_C-effctor"/>
</dbReference>
<dbReference type="SUPFAM" id="SSF46894">
    <property type="entry name" value="C-terminal effector domain of the bipartite response regulators"/>
    <property type="match status" value="1"/>
</dbReference>
<keyword evidence="1 5" id="KW-0597">Phosphoprotein</keyword>
<dbReference type="PRINTS" id="PR00038">
    <property type="entry name" value="HTHLUXR"/>
</dbReference>
<dbReference type="Pfam" id="PF00196">
    <property type="entry name" value="GerE"/>
    <property type="match status" value="1"/>
</dbReference>
<keyword evidence="2" id="KW-0805">Transcription regulation</keyword>
<dbReference type="CDD" id="cd06170">
    <property type="entry name" value="LuxR_C_like"/>
    <property type="match status" value="1"/>
</dbReference>
<dbReference type="Proteomes" id="UP000284824">
    <property type="component" value="Unassembled WGS sequence"/>
</dbReference>
<dbReference type="GO" id="GO:0000160">
    <property type="term" value="P:phosphorelay signal transduction system"/>
    <property type="evidence" value="ECO:0007669"/>
    <property type="project" value="InterPro"/>
</dbReference>
<evidence type="ECO:0000256" key="3">
    <source>
        <dbReference type="ARBA" id="ARBA00023125"/>
    </source>
</evidence>
<organism evidence="8 9">
    <name type="scientific">Nonomuraea polychroma</name>
    <dbReference type="NCBI Taxonomy" id="46176"/>
    <lineage>
        <taxon>Bacteria</taxon>
        <taxon>Bacillati</taxon>
        <taxon>Actinomycetota</taxon>
        <taxon>Actinomycetes</taxon>
        <taxon>Streptosporangiales</taxon>
        <taxon>Streptosporangiaceae</taxon>
        <taxon>Nonomuraea</taxon>
    </lineage>
</organism>
<dbReference type="EMBL" id="SAUN01000001">
    <property type="protein sequence ID" value="RVX41118.1"/>
    <property type="molecule type" value="Genomic_DNA"/>
</dbReference>
<dbReference type="Gene3D" id="3.40.50.2300">
    <property type="match status" value="1"/>
</dbReference>
<dbReference type="PANTHER" id="PTHR43214">
    <property type="entry name" value="TWO-COMPONENT RESPONSE REGULATOR"/>
    <property type="match status" value="1"/>
</dbReference>
<reference evidence="8 9" key="1">
    <citation type="submission" date="2019-01" db="EMBL/GenBank/DDBJ databases">
        <title>Sequencing the genomes of 1000 actinobacteria strains.</title>
        <authorList>
            <person name="Klenk H.-P."/>
        </authorList>
    </citation>
    <scope>NUCLEOTIDE SEQUENCE [LARGE SCALE GENOMIC DNA]</scope>
    <source>
        <strain evidence="8 9">DSM 43925</strain>
    </source>
</reference>
<dbReference type="InterPro" id="IPR039420">
    <property type="entry name" value="WalR-like"/>
</dbReference>
<dbReference type="AlphaFoldDB" id="A0A438M694"/>
<keyword evidence="4" id="KW-0804">Transcription</keyword>
<dbReference type="PROSITE" id="PS00622">
    <property type="entry name" value="HTH_LUXR_1"/>
    <property type="match status" value="1"/>
</dbReference>
<keyword evidence="3" id="KW-0238">DNA-binding</keyword>
<evidence type="ECO:0000259" key="7">
    <source>
        <dbReference type="PROSITE" id="PS50110"/>
    </source>
</evidence>
<dbReference type="InterPro" id="IPR001789">
    <property type="entry name" value="Sig_transdc_resp-reg_receiver"/>
</dbReference>
<dbReference type="SUPFAM" id="SSF52172">
    <property type="entry name" value="CheY-like"/>
    <property type="match status" value="1"/>
</dbReference>
<comment type="caution">
    <text evidence="8">The sequence shown here is derived from an EMBL/GenBank/DDBJ whole genome shotgun (WGS) entry which is preliminary data.</text>
</comment>
<feature type="modified residue" description="4-aspartylphosphate" evidence="5">
    <location>
        <position position="54"/>
    </location>
</feature>
<keyword evidence="9" id="KW-1185">Reference proteome</keyword>
<evidence type="ECO:0000259" key="6">
    <source>
        <dbReference type="PROSITE" id="PS50043"/>
    </source>
</evidence>
<evidence type="ECO:0000256" key="1">
    <source>
        <dbReference type="ARBA" id="ARBA00022553"/>
    </source>
</evidence>
<dbReference type="PROSITE" id="PS50043">
    <property type="entry name" value="HTH_LUXR_2"/>
    <property type="match status" value="1"/>
</dbReference>
<dbReference type="SMART" id="SM00421">
    <property type="entry name" value="HTH_LUXR"/>
    <property type="match status" value="1"/>
</dbReference>
<dbReference type="GO" id="GO:0003677">
    <property type="term" value="F:DNA binding"/>
    <property type="evidence" value="ECO:0007669"/>
    <property type="project" value="UniProtKB-KW"/>
</dbReference>
<sequence>MITVLVADDQAMIRAGFAALISAQPDLQVLGEARDGLEAVAAARELRPDVVLMDVRMPNLDGLEATRRIIGTGRDTKVLILTTFDVDDYVYAALRGGASGFLLKDAPPEDLITAVRVVAAGQALLAPSVTRRLIEEFTSRRPLDEAESLRLNTLTGRERDVLRLVAAGLANAEIAGELTIAEETVKSHMGRIFTKLGLRDRAQAVVFAYESGLVVAGDPSPEARRSPRLRS</sequence>
<gene>
    <name evidence="8" type="ORF">EDD27_3587</name>
</gene>
<evidence type="ECO:0000313" key="8">
    <source>
        <dbReference type="EMBL" id="RVX41118.1"/>
    </source>
</evidence>
<dbReference type="InterPro" id="IPR058245">
    <property type="entry name" value="NreC/VraR/RcsB-like_REC"/>
</dbReference>
<evidence type="ECO:0000256" key="4">
    <source>
        <dbReference type="ARBA" id="ARBA00023163"/>
    </source>
</evidence>
<evidence type="ECO:0000313" key="9">
    <source>
        <dbReference type="Proteomes" id="UP000284824"/>
    </source>
</evidence>
<evidence type="ECO:0000256" key="2">
    <source>
        <dbReference type="ARBA" id="ARBA00023015"/>
    </source>
</evidence>
<dbReference type="PROSITE" id="PS50110">
    <property type="entry name" value="RESPONSE_REGULATORY"/>
    <property type="match status" value="1"/>
</dbReference>
<feature type="domain" description="Response regulatory" evidence="7">
    <location>
        <begin position="3"/>
        <end position="119"/>
    </location>
</feature>
<accession>A0A438M694</accession>
<feature type="domain" description="HTH luxR-type" evidence="6">
    <location>
        <begin position="147"/>
        <end position="212"/>
    </location>
</feature>
<protein>
    <submittedName>
        <fullName evidence="8">LuxR family two component transcriptional regulator</fullName>
    </submittedName>
</protein>
<dbReference type="GO" id="GO:0006355">
    <property type="term" value="P:regulation of DNA-templated transcription"/>
    <property type="evidence" value="ECO:0007669"/>
    <property type="project" value="InterPro"/>
</dbReference>